<keyword evidence="3" id="KW-1185">Reference proteome</keyword>
<feature type="region of interest" description="Disordered" evidence="1">
    <location>
        <begin position="1"/>
        <end position="25"/>
    </location>
</feature>
<evidence type="ECO:0000256" key="1">
    <source>
        <dbReference type="SAM" id="MobiDB-lite"/>
    </source>
</evidence>
<dbReference type="Pfam" id="PF09953">
    <property type="entry name" value="DUF2187"/>
    <property type="match status" value="1"/>
</dbReference>
<dbReference type="EMBL" id="JBHTKK010000020">
    <property type="protein sequence ID" value="MFD1067255.1"/>
    <property type="molecule type" value="Genomic_DNA"/>
</dbReference>
<comment type="caution">
    <text evidence="2">The sequence shown here is derived from an EMBL/GenBank/DDBJ whole genome shotgun (WGS) entry which is preliminary data.</text>
</comment>
<feature type="compositionally biased region" description="Acidic residues" evidence="1">
    <location>
        <begin position="1"/>
        <end position="21"/>
    </location>
</feature>
<sequence length="102" mass="11944">MEEENLEQNQEQEQEEEEQDQDQIREQELVQELEQMQQQEPVKQEDIAEVGETISVVRGEYKGETAEVLLIRDNSVIVRIGNHPSTGEPIKTVVNHKNYKRK</sequence>
<protein>
    <submittedName>
        <fullName evidence="2">DUF2187 family protein</fullName>
    </submittedName>
</protein>
<evidence type="ECO:0000313" key="3">
    <source>
        <dbReference type="Proteomes" id="UP001597041"/>
    </source>
</evidence>
<reference evidence="3" key="1">
    <citation type="journal article" date="2019" name="Int. J. Syst. Evol. Microbiol.">
        <title>The Global Catalogue of Microorganisms (GCM) 10K type strain sequencing project: providing services to taxonomists for standard genome sequencing and annotation.</title>
        <authorList>
            <consortium name="The Broad Institute Genomics Platform"/>
            <consortium name="The Broad Institute Genome Sequencing Center for Infectious Disease"/>
            <person name="Wu L."/>
            <person name="Ma J."/>
        </authorList>
    </citation>
    <scope>NUCLEOTIDE SEQUENCE [LARGE SCALE GENOMIC DNA]</scope>
    <source>
        <strain evidence="3">CCUG 56608</strain>
    </source>
</reference>
<evidence type="ECO:0000313" key="2">
    <source>
        <dbReference type="EMBL" id="MFD1067255.1"/>
    </source>
</evidence>
<proteinExistence type="predicted"/>
<dbReference type="RefSeq" id="WP_379593343.1">
    <property type="nucleotide sequence ID" value="NZ_JBHTKK010000020.1"/>
</dbReference>
<dbReference type="Proteomes" id="UP001597041">
    <property type="component" value="Unassembled WGS sequence"/>
</dbReference>
<organism evidence="2 3">
    <name type="scientific">Oceanobacillus locisalsi</name>
    <dbReference type="NCBI Taxonomy" id="546107"/>
    <lineage>
        <taxon>Bacteria</taxon>
        <taxon>Bacillati</taxon>
        <taxon>Bacillota</taxon>
        <taxon>Bacilli</taxon>
        <taxon>Bacillales</taxon>
        <taxon>Bacillaceae</taxon>
        <taxon>Oceanobacillus</taxon>
    </lineage>
</organism>
<name>A0ABW3NKL1_9BACI</name>
<dbReference type="InterPro" id="IPR018690">
    <property type="entry name" value="DUF2187"/>
</dbReference>
<accession>A0ABW3NKL1</accession>
<gene>
    <name evidence="2" type="ORF">ACFQ19_14685</name>
</gene>